<dbReference type="EMBL" id="CM023482">
    <property type="protein sequence ID" value="KAH6939506.1"/>
    <property type="molecule type" value="Genomic_DNA"/>
</dbReference>
<name>A0ACB7SZU5_HYAAI</name>
<gene>
    <name evidence="1" type="ORF">HPB50_018646</name>
</gene>
<proteinExistence type="predicted"/>
<evidence type="ECO:0000313" key="2">
    <source>
        <dbReference type="Proteomes" id="UP000821845"/>
    </source>
</evidence>
<evidence type="ECO:0000313" key="1">
    <source>
        <dbReference type="EMBL" id="KAH6939506.1"/>
    </source>
</evidence>
<organism evidence="1 2">
    <name type="scientific">Hyalomma asiaticum</name>
    <name type="common">Tick</name>
    <dbReference type="NCBI Taxonomy" id="266040"/>
    <lineage>
        <taxon>Eukaryota</taxon>
        <taxon>Metazoa</taxon>
        <taxon>Ecdysozoa</taxon>
        <taxon>Arthropoda</taxon>
        <taxon>Chelicerata</taxon>
        <taxon>Arachnida</taxon>
        <taxon>Acari</taxon>
        <taxon>Parasitiformes</taxon>
        <taxon>Ixodida</taxon>
        <taxon>Ixodoidea</taxon>
        <taxon>Ixodidae</taxon>
        <taxon>Hyalomminae</taxon>
        <taxon>Hyalomma</taxon>
    </lineage>
</organism>
<protein>
    <submittedName>
        <fullName evidence="1">Uncharacterized protein</fullName>
    </submittedName>
</protein>
<reference evidence="1" key="1">
    <citation type="submission" date="2020-05" db="EMBL/GenBank/DDBJ databases">
        <title>Large-scale comparative analyses of tick genomes elucidate their genetic diversity and vector capacities.</title>
        <authorList>
            <person name="Jia N."/>
            <person name="Wang J."/>
            <person name="Shi W."/>
            <person name="Du L."/>
            <person name="Sun Y."/>
            <person name="Zhan W."/>
            <person name="Jiang J."/>
            <person name="Wang Q."/>
            <person name="Zhang B."/>
            <person name="Ji P."/>
            <person name="Sakyi L.B."/>
            <person name="Cui X."/>
            <person name="Yuan T."/>
            <person name="Jiang B."/>
            <person name="Yang W."/>
            <person name="Lam T.T.-Y."/>
            <person name="Chang Q."/>
            <person name="Ding S."/>
            <person name="Wang X."/>
            <person name="Zhu J."/>
            <person name="Ruan X."/>
            <person name="Zhao L."/>
            <person name="Wei J."/>
            <person name="Que T."/>
            <person name="Du C."/>
            <person name="Cheng J."/>
            <person name="Dai P."/>
            <person name="Han X."/>
            <person name="Huang E."/>
            <person name="Gao Y."/>
            <person name="Liu J."/>
            <person name="Shao H."/>
            <person name="Ye R."/>
            <person name="Li L."/>
            <person name="Wei W."/>
            <person name="Wang X."/>
            <person name="Wang C."/>
            <person name="Yang T."/>
            <person name="Huo Q."/>
            <person name="Li W."/>
            <person name="Guo W."/>
            <person name="Chen H."/>
            <person name="Zhou L."/>
            <person name="Ni X."/>
            <person name="Tian J."/>
            <person name="Zhou Y."/>
            <person name="Sheng Y."/>
            <person name="Liu T."/>
            <person name="Pan Y."/>
            <person name="Xia L."/>
            <person name="Li J."/>
            <person name="Zhao F."/>
            <person name="Cao W."/>
        </authorList>
    </citation>
    <scope>NUCLEOTIDE SEQUENCE</scope>
    <source>
        <strain evidence="1">Hyas-2018</strain>
    </source>
</reference>
<sequence>MPERKGAGECRGLIIKDRIMKASRMPPMPEEHIKIVIRPRGGLNLEKVSPTTVGSAVVDVAGLSTATD</sequence>
<comment type="caution">
    <text evidence="1">The sequence shown here is derived from an EMBL/GenBank/DDBJ whole genome shotgun (WGS) entry which is preliminary data.</text>
</comment>
<accession>A0ACB7SZU5</accession>
<dbReference type="Proteomes" id="UP000821845">
    <property type="component" value="Chromosome 2"/>
</dbReference>
<keyword evidence="2" id="KW-1185">Reference proteome</keyword>